<evidence type="ECO:0000313" key="21">
    <source>
        <dbReference type="RefSeq" id="XP_029016627.1"/>
    </source>
</evidence>
<dbReference type="SUPFAM" id="SSF49265">
    <property type="entry name" value="Fibronectin type III"/>
    <property type="match status" value="1"/>
</dbReference>
<dbReference type="PROSITE" id="PS01355">
    <property type="entry name" value="HEMATOPO_REC_S_F1"/>
    <property type="match status" value="1"/>
</dbReference>
<keyword evidence="9" id="KW-0675">Receptor</keyword>
<gene>
    <name evidence="20 21 22 23 24" type="primary">LOC114861501</name>
</gene>
<evidence type="ECO:0000259" key="18">
    <source>
        <dbReference type="PROSITE" id="PS50853"/>
    </source>
</evidence>
<feature type="compositionally biased region" description="Acidic residues" evidence="15">
    <location>
        <begin position="473"/>
        <end position="491"/>
    </location>
</feature>
<keyword evidence="5 17" id="KW-0732">Signal</keyword>
<comment type="subcellular location">
    <subcellularLocation>
        <location evidence="1">Membrane</location>
        <topology evidence="1">Single-pass type I membrane protein</topology>
    </subcellularLocation>
</comment>
<dbReference type="KEGG" id="bspl:114861501"/>
<keyword evidence="6 16" id="KW-1133">Transmembrane helix</keyword>
<evidence type="ECO:0000256" key="14">
    <source>
        <dbReference type="ARBA" id="ARBA00045664"/>
    </source>
</evidence>
<comment type="similarity">
    <text evidence="2">Belongs to the type I cytokine receptor family. Type 4 subfamily.</text>
</comment>
<evidence type="ECO:0000256" key="7">
    <source>
        <dbReference type="ARBA" id="ARBA00023136"/>
    </source>
</evidence>
<evidence type="ECO:0000256" key="6">
    <source>
        <dbReference type="ARBA" id="ARBA00022989"/>
    </source>
</evidence>
<feature type="compositionally biased region" description="Low complexity" evidence="15">
    <location>
        <begin position="535"/>
        <end position="548"/>
    </location>
</feature>
<dbReference type="GeneID" id="114861501"/>
<dbReference type="GO" id="GO:0009897">
    <property type="term" value="C:external side of plasma membrane"/>
    <property type="evidence" value="ECO:0007669"/>
    <property type="project" value="TreeGrafter"/>
</dbReference>
<dbReference type="InterPro" id="IPR003961">
    <property type="entry name" value="FN3_dom"/>
</dbReference>
<dbReference type="Gene3D" id="2.60.40.10">
    <property type="entry name" value="Immunoglobulins"/>
    <property type="match status" value="2"/>
</dbReference>
<dbReference type="Proteomes" id="UP000515150">
    <property type="component" value="Chromosome 1"/>
</dbReference>
<keyword evidence="7 16" id="KW-0472">Membrane</keyword>
<dbReference type="PROSITE" id="PS50853">
    <property type="entry name" value="FN3"/>
    <property type="match status" value="1"/>
</dbReference>
<evidence type="ECO:0000256" key="2">
    <source>
        <dbReference type="ARBA" id="ARBA00008280"/>
    </source>
</evidence>
<feature type="signal peptide" evidence="17">
    <location>
        <begin position="1"/>
        <end position="22"/>
    </location>
</feature>
<evidence type="ECO:0000256" key="9">
    <source>
        <dbReference type="ARBA" id="ARBA00023170"/>
    </source>
</evidence>
<comment type="subunit">
    <text evidence="11">Non-covalent dimer of an alpha and a beta subunit. IL2R exists in 3 different forms: a high affinity dimer, an intermediate affinity monomer (beta subunit), and a low affinity monomer (alpha subunit). The high and intermediate affinity forms also associate with a gamma subunit. Interacts with SHB upon interleukin stimulation.</text>
</comment>
<evidence type="ECO:0000313" key="19">
    <source>
        <dbReference type="Proteomes" id="UP000515150"/>
    </source>
</evidence>
<feature type="compositionally biased region" description="Low complexity" evidence="15">
    <location>
        <begin position="350"/>
        <end position="360"/>
    </location>
</feature>
<evidence type="ECO:0000256" key="5">
    <source>
        <dbReference type="ARBA" id="ARBA00022729"/>
    </source>
</evidence>
<evidence type="ECO:0000256" key="13">
    <source>
        <dbReference type="ARBA" id="ARBA00032935"/>
    </source>
</evidence>
<dbReference type="GO" id="GO:0004896">
    <property type="term" value="F:cytokine receptor activity"/>
    <property type="evidence" value="ECO:0007669"/>
    <property type="project" value="InterPro"/>
</dbReference>
<evidence type="ECO:0000256" key="3">
    <source>
        <dbReference type="ARBA" id="ARBA00016239"/>
    </source>
</evidence>
<name>A0A6P7NG12_BETSP</name>
<feature type="region of interest" description="Disordered" evidence="15">
    <location>
        <begin position="531"/>
        <end position="551"/>
    </location>
</feature>
<dbReference type="InterPro" id="IPR040951">
    <property type="entry name" value="IL2RB_N1"/>
</dbReference>
<keyword evidence="4 16" id="KW-0812">Transmembrane</keyword>
<dbReference type="RefSeq" id="XP_040926674.1">
    <property type="nucleotide sequence ID" value="XM_041070740.2"/>
</dbReference>
<evidence type="ECO:0000256" key="15">
    <source>
        <dbReference type="SAM" id="MobiDB-lite"/>
    </source>
</evidence>
<dbReference type="InterPro" id="IPR036116">
    <property type="entry name" value="FN3_sf"/>
</dbReference>
<evidence type="ECO:0000256" key="1">
    <source>
        <dbReference type="ARBA" id="ARBA00004479"/>
    </source>
</evidence>
<dbReference type="RefSeq" id="XP_029016634.1">
    <property type="nucleotide sequence ID" value="XM_029160801.2"/>
</dbReference>
<evidence type="ECO:0000256" key="10">
    <source>
        <dbReference type="ARBA" id="ARBA00023180"/>
    </source>
</evidence>
<reference evidence="20 21" key="1">
    <citation type="submission" date="2025-04" db="UniProtKB">
        <authorList>
            <consortium name="RefSeq"/>
        </authorList>
    </citation>
    <scope>IDENTIFICATION</scope>
</reference>
<dbReference type="OrthoDB" id="8906725at2759"/>
<dbReference type="InterPro" id="IPR003531">
    <property type="entry name" value="Hempt_rcpt_S_F1_CS"/>
</dbReference>
<protein>
    <recommendedName>
        <fullName evidence="3">Interleukin-2 receptor subunit beta</fullName>
    </recommendedName>
    <alternativeName>
        <fullName evidence="13">High affinity IL-2 receptor subunit beta</fullName>
    </alternativeName>
    <alternativeName>
        <fullName evidence="12">p70-75</fullName>
    </alternativeName>
</protein>
<dbReference type="PANTHER" id="PTHR23037:SF22">
    <property type="entry name" value="CYTOKINE RECEPTOR COMMON SUBUNIT BETA"/>
    <property type="match status" value="1"/>
</dbReference>
<dbReference type="RefSeq" id="XP_029016627.1">
    <property type="nucleotide sequence ID" value="XM_029160794.3"/>
</dbReference>
<evidence type="ECO:0000256" key="11">
    <source>
        <dbReference type="ARBA" id="ARBA00026094"/>
    </source>
</evidence>
<feature type="chain" id="PRO_5044651781" description="Interleukin-2 receptor subunit beta" evidence="17">
    <location>
        <begin position="23"/>
        <end position="622"/>
    </location>
</feature>
<evidence type="ECO:0000256" key="17">
    <source>
        <dbReference type="SAM" id="SignalP"/>
    </source>
</evidence>
<feature type="transmembrane region" description="Helical" evidence="16">
    <location>
        <begin position="249"/>
        <end position="270"/>
    </location>
</feature>
<dbReference type="InterPro" id="IPR013783">
    <property type="entry name" value="Ig-like_fold"/>
</dbReference>
<dbReference type="GO" id="GO:0016064">
    <property type="term" value="P:immunoglobulin mediated immune response"/>
    <property type="evidence" value="ECO:0007669"/>
    <property type="project" value="TreeGrafter"/>
</dbReference>
<proteinExistence type="inferred from homology"/>
<comment type="function">
    <text evidence="14">Receptor for interleukin-2. This beta subunit is involved in receptor mediated endocytosis and transduces the mitogenic signals of IL2. Probably in association with IL15RA, involved in the stimulation of neutrophil phagocytosis by IL15.</text>
</comment>
<evidence type="ECO:0000256" key="16">
    <source>
        <dbReference type="SAM" id="Phobius"/>
    </source>
</evidence>
<evidence type="ECO:0000313" key="22">
    <source>
        <dbReference type="RefSeq" id="XP_029016634.1"/>
    </source>
</evidence>
<keyword evidence="10" id="KW-0325">Glycoprotein</keyword>
<dbReference type="RefSeq" id="XP_029016643.1">
    <property type="nucleotide sequence ID" value="XM_029160810.3"/>
</dbReference>
<evidence type="ECO:0000313" key="24">
    <source>
        <dbReference type="RefSeq" id="XP_040926674.1"/>
    </source>
</evidence>
<organism evidence="19 22">
    <name type="scientific">Betta splendens</name>
    <name type="common">Siamese fighting fish</name>
    <dbReference type="NCBI Taxonomy" id="158456"/>
    <lineage>
        <taxon>Eukaryota</taxon>
        <taxon>Metazoa</taxon>
        <taxon>Chordata</taxon>
        <taxon>Craniata</taxon>
        <taxon>Vertebrata</taxon>
        <taxon>Euteleostomi</taxon>
        <taxon>Actinopterygii</taxon>
        <taxon>Neopterygii</taxon>
        <taxon>Teleostei</taxon>
        <taxon>Neoteleostei</taxon>
        <taxon>Acanthomorphata</taxon>
        <taxon>Anabantaria</taxon>
        <taxon>Anabantiformes</taxon>
        <taxon>Anabantoidei</taxon>
        <taxon>Osphronemidae</taxon>
        <taxon>Betta</taxon>
    </lineage>
</organism>
<dbReference type="PANTHER" id="PTHR23037">
    <property type="entry name" value="CYTOKINE RECEPTOR"/>
    <property type="match status" value="1"/>
</dbReference>
<feature type="region of interest" description="Disordered" evidence="15">
    <location>
        <begin position="341"/>
        <end position="360"/>
    </location>
</feature>
<accession>A0A6P7NG12</accession>
<dbReference type="Pfam" id="PF18707">
    <property type="entry name" value="IL2RB_N1"/>
    <property type="match status" value="1"/>
</dbReference>
<dbReference type="AlphaFoldDB" id="A0A6P7NG12"/>
<feature type="region of interest" description="Disordered" evidence="15">
    <location>
        <begin position="601"/>
        <end position="622"/>
    </location>
</feature>
<evidence type="ECO:0000256" key="8">
    <source>
        <dbReference type="ARBA" id="ARBA00023157"/>
    </source>
</evidence>
<feature type="domain" description="Fibronectin type-III" evidence="18">
    <location>
        <begin position="133"/>
        <end position="237"/>
    </location>
</feature>
<feature type="compositionally biased region" description="Polar residues" evidence="15">
    <location>
        <begin position="459"/>
        <end position="472"/>
    </location>
</feature>
<evidence type="ECO:0000256" key="4">
    <source>
        <dbReference type="ARBA" id="ARBA00022692"/>
    </source>
</evidence>
<evidence type="ECO:0000313" key="20">
    <source>
        <dbReference type="RefSeq" id="XP_029016624.1"/>
    </source>
</evidence>
<evidence type="ECO:0000313" key="23">
    <source>
        <dbReference type="RefSeq" id="XP_029016643.1"/>
    </source>
</evidence>
<feature type="region of interest" description="Disordered" evidence="15">
    <location>
        <begin position="450"/>
        <end position="491"/>
    </location>
</feature>
<keyword evidence="19" id="KW-1185">Reference proteome</keyword>
<evidence type="ECO:0000256" key="12">
    <source>
        <dbReference type="ARBA" id="ARBA00031280"/>
    </source>
</evidence>
<sequence>METNRRSLLLFLLLALLHACAADCPLTDAEFTCYTDYNRIITCVWNSTRASVHTDSVCTVDAKKKNSSPSSKFSHRNCTLEPVDAFEPAVMSCSMDLRKNNAFQYFEEWSIAVKCSDSDQTLNINFKPACSIKLNPPEKPAVNFTTVSLTIQSPTNADIECVESELQWKQEDQSWNDPSVKTVSKPCKVLCETELLPKELVKGQRYEARVRALVCNKDPFKSIWSDWSSTTSWVSPVGKAKAPDAGGDVWVMIIAGATMSFAVFLFVVFVRTNRTTWVVDSLKGSPIPSPEASLLQQNWMRPHFTSDSFHSFLKREEILCVEVSSAVDALVPFTPEAASLEKAKRERSSDSGSSSFSNPSYSHLCSPPPFSSLSAGNLQPCAADSPYGPVVNQGASAEQKREDESRKELEILLLLSTGDKGNESVPVISEYEKVEKVQVERMRLQSLDSGVCSGEEVSQESLESDSINGTNSLDEEALDKEEEEEERGNDEEVDLKKLFRGSGGIFGKGSIQVCSGYERVQKLQDDSLELPSLDSGVSSGGEEQVSQEDVAKATNSSSFLFAPSSPLLCPTPSSTHLKLPEPCRPDLQTLINHMMEKKALMSESSSVMDTGNGYMPARQEVS</sequence>
<keyword evidence="8" id="KW-1015">Disulfide bond</keyword>
<dbReference type="RefSeq" id="XP_029016624.1">
    <property type="nucleotide sequence ID" value="XM_029160791.2"/>
</dbReference>